<keyword evidence="4" id="KW-0378">Hydrolase</keyword>
<evidence type="ECO:0000256" key="5">
    <source>
        <dbReference type="SAM" id="MobiDB-lite"/>
    </source>
</evidence>
<evidence type="ECO:0000313" key="7">
    <source>
        <dbReference type="EMBL" id="GJE94601.1"/>
    </source>
</evidence>
<dbReference type="PROSITE" id="PS51767">
    <property type="entry name" value="PEPTIDASE_A1"/>
    <property type="match status" value="1"/>
</dbReference>
<feature type="active site" evidence="3">
    <location>
        <position position="115"/>
    </location>
</feature>
<feature type="compositionally biased region" description="Gly residues" evidence="5">
    <location>
        <begin position="67"/>
        <end position="77"/>
    </location>
</feature>
<dbReference type="Gene3D" id="2.40.70.10">
    <property type="entry name" value="Acid Proteases"/>
    <property type="match status" value="2"/>
</dbReference>
<dbReference type="InterPro" id="IPR034164">
    <property type="entry name" value="Pepsin-like_dom"/>
</dbReference>
<dbReference type="GO" id="GO:0006508">
    <property type="term" value="P:proteolysis"/>
    <property type="evidence" value="ECO:0007669"/>
    <property type="project" value="UniProtKB-KW"/>
</dbReference>
<dbReference type="Pfam" id="PF00026">
    <property type="entry name" value="Asp"/>
    <property type="match status" value="1"/>
</dbReference>
<organism evidence="7 8">
    <name type="scientific">Phanerochaete sordida</name>
    <dbReference type="NCBI Taxonomy" id="48140"/>
    <lineage>
        <taxon>Eukaryota</taxon>
        <taxon>Fungi</taxon>
        <taxon>Dikarya</taxon>
        <taxon>Basidiomycota</taxon>
        <taxon>Agaricomycotina</taxon>
        <taxon>Agaricomycetes</taxon>
        <taxon>Polyporales</taxon>
        <taxon>Phanerochaetaceae</taxon>
        <taxon>Phanerochaete</taxon>
    </lineage>
</organism>
<dbReference type="EMBL" id="BPQB01000041">
    <property type="protein sequence ID" value="GJE94601.1"/>
    <property type="molecule type" value="Genomic_DNA"/>
</dbReference>
<dbReference type="CDD" id="cd05471">
    <property type="entry name" value="pepsin_like"/>
    <property type="match status" value="1"/>
</dbReference>
<dbReference type="PANTHER" id="PTHR47966">
    <property type="entry name" value="BETA-SITE APP-CLEAVING ENZYME, ISOFORM A-RELATED"/>
    <property type="match status" value="1"/>
</dbReference>
<sequence>MTSHMPIVGRFAWRYGRDIVARDRARAQKMLQGLRPHGPHKHRKHHAGREEAARHHGGGGSAAASGTGTGASAGAGAGTDPMSSGTGVDVTDAGVTYTATVGVGSPATDYMLLIDTGSSNTWLGASQKYVKTSTSKSTGASVSVSYGSGSFSGTEYTDTVTLAPTLVIENQSIGVASQAQGFEDVDGILGVGPADLTQNTVSGQSMVPTVVDNLFSQGTIAADSLGISFEPTTEMGAINGELTFGGVDASKITGDVTFVPITSTSPASNYWGINQDVTYGQDTALLSGAAGIVDTGTTLVMIATDAFQQYQQATGGTMDQSTGLLRFTESQFEGLQSLFFNIGGTTFELSPNAQIWPRALNPMLDGDADGIYSVVADIGTPSGQGLDFINGFAFLQRFYSVFDTGNAQVGLATTPFTDATTN</sequence>
<feature type="domain" description="Peptidase A1" evidence="6">
    <location>
        <begin position="97"/>
        <end position="412"/>
    </location>
</feature>
<keyword evidence="8" id="KW-1185">Reference proteome</keyword>
<dbReference type="InterPro" id="IPR021109">
    <property type="entry name" value="Peptidase_aspartic_dom_sf"/>
</dbReference>
<proteinExistence type="inferred from homology"/>
<comment type="caution">
    <text evidence="7">The sequence shown here is derived from an EMBL/GenBank/DDBJ whole genome shotgun (WGS) entry which is preliminary data.</text>
</comment>
<feature type="region of interest" description="Disordered" evidence="5">
    <location>
        <begin position="34"/>
        <end position="85"/>
    </location>
</feature>
<dbReference type="AlphaFoldDB" id="A0A9P3LGI8"/>
<evidence type="ECO:0000256" key="3">
    <source>
        <dbReference type="PIRSR" id="PIRSR601461-1"/>
    </source>
</evidence>
<keyword evidence="2 4" id="KW-0064">Aspartyl protease</keyword>
<keyword evidence="4 7" id="KW-0645">Protease</keyword>
<feature type="active site" evidence="3">
    <location>
        <position position="294"/>
    </location>
</feature>
<evidence type="ECO:0000259" key="6">
    <source>
        <dbReference type="PROSITE" id="PS51767"/>
    </source>
</evidence>
<evidence type="ECO:0000256" key="2">
    <source>
        <dbReference type="ARBA" id="ARBA00022750"/>
    </source>
</evidence>
<dbReference type="PRINTS" id="PR00792">
    <property type="entry name" value="PEPSIN"/>
</dbReference>
<dbReference type="InterPro" id="IPR001461">
    <property type="entry name" value="Aspartic_peptidase_A1"/>
</dbReference>
<dbReference type="OrthoDB" id="660550at2759"/>
<evidence type="ECO:0000256" key="1">
    <source>
        <dbReference type="ARBA" id="ARBA00007447"/>
    </source>
</evidence>
<comment type="similarity">
    <text evidence="1 4">Belongs to the peptidase A1 family.</text>
</comment>
<name>A0A9P3LGI8_9APHY</name>
<dbReference type="Proteomes" id="UP000703269">
    <property type="component" value="Unassembled WGS sequence"/>
</dbReference>
<evidence type="ECO:0000313" key="8">
    <source>
        <dbReference type="Proteomes" id="UP000703269"/>
    </source>
</evidence>
<gene>
    <name evidence="7" type="ORF">PsYK624_107710</name>
</gene>
<protein>
    <submittedName>
        <fullName evidence="7">Aspartic protease</fullName>
    </submittedName>
</protein>
<dbReference type="GO" id="GO:0004190">
    <property type="term" value="F:aspartic-type endopeptidase activity"/>
    <property type="evidence" value="ECO:0007669"/>
    <property type="project" value="UniProtKB-KW"/>
</dbReference>
<dbReference type="SUPFAM" id="SSF50630">
    <property type="entry name" value="Acid proteases"/>
    <property type="match status" value="1"/>
</dbReference>
<feature type="compositionally biased region" description="Basic residues" evidence="5">
    <location>
        <begin position="37"/>
        <end position="47"/>
    </location>
</feature>
<dbReference type="PROSITE" id="PS00141">
    <property type="entry name" value="ASP_PROTEASE"/>
    <property type="match status" value="2"/>
</dbReference>
<dbReference type="InterPro" id="IPR001969">
    <property type="entry name" value="Aspartic_peptidase_AS"/>
</dbReference>
<reference evidence="7 8" key="1">
    <citation type="submission" date="2021-08" db="EMBL/GenBank/DDBJ databases">
        <title>Draft Genome Sequence of Phanerochaete sordida strain YK-624.</title>
        <authorList>
            <person name="Mori T."/>
            <person name="Dohra H."/>
            <person name="Suzuki T."/>
            <person name="Kawagishi H."/>
            <person name="Hirai H."/>
        </authorList>
    </citation>
    <scope>NUCLEOTIDE SEQUENCE [LARGE SCALE GENOMIC DNA]</scope>
    <source>
        <strain evidence="7 8">YK-624</strain>
    </source>
</reference>
<accession>A0A9P3LGI8</accession>
<dbReference type="InterPro" id="IPR033121">
    <property type="entry name" value="PEPTIDASE_A1"/>
</dbReference>
<dbReference type="PANTHER" id="PTHR47966:SF51">
    <property type="entry name" value="BETA-SITE APP-CLEAVING ENZYME, ISOFORM A-RELATED"/>
    <property type="match status" value="1"/>
</dbReference>
<evidence type="ECO:0000256" key="4">
    <source>
        <dbReference type="RuleBase" id="RU000454"/>
    </source>
</evidence>